<evidence type="ECO:0000256" key="3">
    <source>
        <dbReference type="ARBA" id="ARBA00011557"/>
    </source>
</evidence>
<evidence type="ECO:0000256" key="7">
    <source>
        <dbReference type="ARBA" id="ARBA00022692"/>
    </source>
</evidence>
<dbReference type="PANTHER" id="PTHR43227">
    <property type="entry name" value="BLL4140 PROTEIN"/>
    <property type="match status" value="1"/>
</dbReference>
<dbReference type="InterPro" id="IPR035906">
    <property type="entry name" value="MetI-like_sf"/>
</dbReference>
<feature type="transmembrane region" description="Helical" evidence="12">
    <location>
        <begin position="158"/>
        <end position="180"/>
    </location>
</feature>
<dbReference type="PANTHER" id="PTHR43227:SF9">
    <property type="entry name" value="SN-GLYCEROL-3-PHOSPHATE TRANSPORT SYSTEM PERMEASE PROTEIN UGPA"/>
    <property type="match status" value="1"/>
</dbReference>
<dbReference type="InterPro" id="IPR050809">
    <property type="entry name" value="UgpAE/MalFG_permease"/>
</dbReference>
<evidence type="ECO:0000256" key="5">
    <source>
        <dbReference type="ARBA" id="ARBA00022475"/>
    </source>
</evidence>
<evidence type="ECO:0000256" key="4">
    <source>
        <dbReference type="ARBA" id="ARBA00022448"/>
    </source>
</evidence>
<evidence type="ECO:0000256" key="6">
    <source>
        <dbReference type="ARBA" id="ARBA00022519"/>
    </source>
</evidence>
<evidence type="ECO:0000259" key="13">
    <source>
        <dbReference type="PROSITE" id="PS50928"/>
    </source>
</evidence>
<gene>
    <name evidence="14" type="ORF">ACFFGY_16420</name>
</gene>
<evidence type="ECO:0000256" key="11">
    <source>
        <dbReference type="ARBA" id="ARBA00040780"/>
    </source>
</evidence>
<keyword evidence="15" id="KW-1185">Reference proteome</keyword>
<feature type="transmembrane region" description="Helical" evidence="12">
    <location>
        <begin position="77"/>
        <end position="98"/>
    </location>
</feature>
<keyword evidence="8 12" id="KW-1133">Transmembrane helix</keyword>
<keyword evidence="5" id="KW-1003">Cell membrane</keyword>
<sequence length="296" mass="32831">MSNTRRALFRSRWLPWALALPQLLVIFVFFYWPTGEAFYWAFTLEQPWGGGNAWVGWENFRNVFADTNYWNSVAASILYAAATTALAIAASLVLAMFVDRELKGSRGYCLALIWPYAIAAPAIGIIFRFVFDARSGVFSFLNAVSPGLWNPGLNGAQAMTMLVIAGAWQLVSYNFVFLLAGLQSIPRGLVEASAMDGAGPVRRMRDLQIPLLTPTLFFLVIINLTDSFTNSFALVDTMTAGGPAHATEIMVYRIYADGFKGLDYSGAAAQSIVLMLLVVALTFVQFRFVERRLHYK</sequence>
<comment type="similarity">
    <text evidence="2 12">Belongs to the binding-protein-dependent transport system permease family.</text>
</comment>
<dbReference type="Proteomes" id="UP001589865">
    <property type="component" value="Unassembled WGS sequence"/>
</dbReference>
<evidence type="ECO:0000256" key="8">
    <source>
        <dbReference type="ARBA" id="ARBA00022989"/>
    </source>
</evidence>
<keyword evidence="9 12" id="KW-0472">Membrane</keyword>
<evidence type="ECO:0000313" key="15">
    <source>
        <dbReference type="Proteomes" id="UP001589865"/>
    </source>
</evidence>
<name>A0ABV6JVT6_9PROT</name>
<evidence type="ECO:0000256" key="12">
    <source>
        <dbReference type="RuleBase" id="RU363032"/>
    </source>
</evidence>
<dbReference type="Pfam" id="PF00528">
    <property type="entry name" value="BPD_transp_1"/>
    <property type="match status" value="1"/>
</dbReference>
<accession>A0ABV6JVT6</accession>
<comment type="subunit">
    <text evidence="3">The complex is composed of two ATP-binding proteins (UgpC), two transmembrane proteins (UgpA and UgpE) and a solute-binding protein (UgpB).</text>
</comment>
<protein>
    <recommendedName>
        <fullName evidence="11">sn-glycerol-3-phosphate transport system permease protein UgpA</fullName>
    </recommendedName>
</protein>
<evidence type="ECO:0000256" key="1">
    <source>
        <dbReference type="ARBA" id="ARBA00004429"/>
    </source>
</evidence>
<dbReference type="RefSeq" id="WP_377045590.1">
    <property type="nucleotide sequence ID" value="NZ_JBHLUN010000011.1"/>
</dbReference>
<dbReference type="EMBL" id="JBHLUN010000011">
    <property type="protein sequence ID" value="MFC0409838.1"/>
    <property type="molecule type" value="Genomic_DNA"/>
</dbReference>
<feature type="transmembrane region" description="Helical" evidence="12">
    <location>
        <begin position="207"/>
        <end position="225"/>
    </location>
</feature>
<dbReference type="SUPFAM" id="SSF161098">
    <property type="entry name" value="MetI-like"/>
    <property type="match status" value="1"/>
</dbReference>
<comment type="function">
    <text evidence="10">Part of the ABC transporter complex UgpBAEC involved in sn-glycerol-3-phosphate (G3P) import. Probably responsible for the translocation of the substrate across the membrane.</text>
</comment>
<feature type="transmembrane region" description="Helical" evidence="12">
    <location>
        <begin position="110"/>
        <end position="131"/>
    </location>
</feature>
<dbReference type="PROSITE" id="PS50928">
    <property type="entry name" value="ABC_TM1"/>
    <property type="match status" value="1"/>
</dbReference>
<feature type="domain" description="ABC transmembrane type-1" evidence="13">
    <location>
        <begin position="73"/>
        <end position="285"/>
    </location>
</feature>
<keyword evidence="6" id="KW-0997">Cell inner membrane</keyword>
<evidence type="ECO:0000256" key="9">
    <source>
        <dbReference type="ARBA" id="ARBA00023136"/>
    </source>
</evidence>
<feature type="transmembrane region" description="Helical" evidence="12">
    <location>
        <begin position="267"/>
        <end position="289"/>
    </location>
</feature>
<evidence type="ECO:0000256" key="2">
    <source>
        <dbReference type="ARBA" id="ARBA00009306"/>
    </source>
</evidence>
<proteinExistence type="inferred from homology"/>
<organism evidence="14 15">
    <name type="scientific">Roseomonas elaeocarpi</name>
    <dbReference type="NCBI Taxonomy" id="907779"/>
    <lineage>
        <taxon>Bacteria</taxon>
        <taxon>Pseudomonadati</taxon>
        <taxon>Pseudomonadota</taxon>
        <taxon>Alphaproteobacteria</taxon>
        <taxon>Acetobacterales</taxon>
        <taxon>Roseomonadaceae</taxon>
        <taxon>Roseomonas</taxon>
    </lineage>
</organism>
<dbReference type="Gene3D" id="1.10.3720.10">
    <property type="entry name" value="MetI-like"/>
    <property type="match status" value="1"/>
</dbReference>
<comment type="caution">
    <text evidence="14">The sequence shown here is derived from an EMBL/GenBank/DDBJ whole genome shotgun (WGS) entry which is preliminary data.</text>
</comment>
<reference evidence="14 15" key="1">
    <citation type="submission" date="2024-09" db="EMBL/GenBank/DDBJ databases">
        <authorList>
            <person name="Sun Q."/>
            <person name="Mori K."/>
        </authorList>
    </citation>
    <scope>NUCLEOTIDE SEQUENCE [LARGE SCALE GENOMIC DNA]</scope>
    <source>
        <strain evidence="14 15">TBRC 5777</strain>
    </source>
</reference>
<keyword evidence="7 12" id="KW-0812">Transmembrane</keyword>
<comment type="subcellular location">
    <subcellularLocation>
        <location evidence="1">Cell inner membrane</location>
        <topology evidence="1">Multi-pass membrane protein</topology>
    </subcellularLocation>
    <subcellularLocation>
        <location evidence="12">Cell membrane</location>
        <topology evidence="12">Multi-pass membrane protein</topology>
    </subcellularLocation>
</comment>
<feature type="transmembrane region" description="Helical" evidence="12">
    <location>
        <begin position="12"/>
        <end position="32"/>
    </location>
</feature>
<dbReference type="CDD" id="cd06261">
    <property type="entry name" value="TM_PBP2"/>
    <property type="match status" value="1"/>
</dbReference>
<evidence type="ECO:0000313" key="14">
    <source>
        <dbReference type="EMBL" id="MFC0409838.1"/>
    </source>
</evidence>
<dbReference type="InterPro" id="IPR000515">
    <property type="entry name" value="MetI-like"/>
</dbReference>
<evidence type="ECO:0000256" key="10">
    <source>
        <dbReference type="ARBA" id="ARBA00037054"/>
    </source>
</evidence>
<keyword evidence="4 12" id="KW-0813">Transport</keyword>